<gene>
    <name evidence="2" type="ORF">FHR75_001283</name>
</gene>
<organism evidence="2 3">
    <name type="scientific">Kineococcus radiotolerans</name>
    <dbReference type="NCBI Taxonomy" id="131568"/>
    <lineage>
        <taxon>Bacteria</taxon>
        <taxon>Bacillati</taxon>
        <taxon>Actinomycetota</taxon>
        <taxon>Actinomycetes</taxon>
        <taxon>Kineosporiales</taxon>
        <taxon>Kineosporiaceae</taxon>
        <taxon>Kineococcus</taxon>
    </lineage>
</organism>
<feature type="domain" description="Helix-turn-helix" evidence="1">
    <location>
        <begin position="21"/>
        <end position="71"/>
    </location>
</feature>
<evidence type="ECO:0000313" key="3">
    <source>
        <dbReference type="Proteomes" id="UP000533269"/>
    </source>
</evidence>
<dbReference type="GO" id="GO:0003677">
    <property type="term" value="F:DNA binding"/>
    <property type="evidence" value="ECO:0007669"/>
    <property type="project" value="InterPro"/>
</dbReference>
<dbReference type="Pfam" id="PF12728">
    <property type="entry name" value="HTH_17"/>
    <property type="match status" value="1"/>
</dbReference>
<accession>A0A7W4XWU5</accession>
<dbReference type="AlphaFoldDB" id="A0A7W4XWU5"/>
<reference evidence="2 3" key="1">
    <citation type="submission" date="2020-08" db="EMBL/GenBank/DDBJ databases">
        <title>The Agave Microbiome: Exploring the role of microbial communities in plant adaptations to desert environments.</title>
        <authorList>
            <person name="Partida-Martinez L.P."/>
        </authorList>
    </citation>
    <scope>NUCLEOTIDE SEQUENCE [LARGE SCALE GENOMIC DNA]</scope>
    <source>
        <strain evidence="2 3">AS2.23</strain>
    </source>
</reference>
<sequence>MTESEKRNTISVTRNTTLPPWLSPRELADHLGLPIQTVYRWNTTGDGPAMAKIGRHVRYRREDVDAWLTARVRSAAA</sequence>
<dbReference type="SUPFAM" id="SSF46955">
    <property type="entry name" value="Putative DNA-binding domain"/>
    <property type="match status" value="1"/>
</dbReference>
<reference evidence="2 3" key="2">
    <citation type="submission" date="2020-08" db="EMBL/GenBank/DDBJ databases">
        <authorList>
            <person name="Partida-Martinez L."/>
            <person name="Huntemann M."/>
            <person name="Clum A."/>
            <person name="Wang J."/>
            <person name="Palaniappan K."/>
            <person name="Ritter S."/>
            <person name="Chen I.-M."/>
            <person name="Stamatis D."/>
            <person name="Reddy T."/>
            <person name="O'Malley R."/>
            <person name="Daum C."/>
            <person name="Shapiro N."/>
            <person name="Ivanova N."/>
            <person name="Kyrpides N."/>
            <person name="Woyke T."/>
        </authorList>
    </citation>
    <scope>NUCLEOTIDE SEQUENCE [LARGE SCALE GENOMIC DNA]</scope>
    <source>
        <strain evidence="2 3">AS2.23</strain>
    </source>
</reference>
<protein>
    <submittedName>
        <fullName evidence="2">Excisionase family DNA binding protein</fullName>
    </submittedName>
</protein>
<evidence type="ECO:0000313" key="2">
    <source>
        <dbReference type="EMBL" id="MBB2900495.1"/>
    </source>
</evidence>
<dbReference type="RefSeq" id="WP_183390721.1">
    <property type="nucleotide sequence ID" value="NZ_JACHVY010000001.1"/>
</dbReference>
<dbReference type="InterPro" id="IPR010093">
    <property type="entry name" value="SinI_DNA-bd"/>
</dbReference>
<proteinExistence type="predicted"/>
<evidence type="ECO:0000259" key="1">
    <source>
        <dbReference type="Pfam" id="PF12728"/>
    </source>
</evidence>
<dbReference type="InterPro" id="IPR009061">
    <property type="entry name" value="DNA-bd_dom_put_sf"/>
</dbReference>
<dbReference type="Gene3D" id="1.10.10.10">
    <property type="entry name" value="Winged helix-like DNA-binding domain superfamily/Winged helix DNA-binding domain"/>
    <property type="match status" value="1"/>
</dbReference>
<name>A0A7W4XWU5_KINRA</name>
<comment type="caution">
    <text evidence="2">The sequence shown here is derived from an EMBL/GenBank/DDBJ whole genome shotgun (WGS) entry which is preliminary data.</text>
</comment>
<dbReference type="InterPro" id="IPR036388">
    <property type="entry name" value="WH-like_DNA-bd_sf"/>
</dbReference>
<dbReference type="InterPro" id="IPR041657">
    <property type="entry name" value="HTH_17"/>
</dbReference>
<dbReference type="EMBL" id="JACHVY010000001">
    <property type="protein sequence ID" value="MBB2900495.1"/>
    <property type="molecule type" value="Genomic_DNA"/>
</dbReference>
<dbReference type="Proteomes" id="UP000533269">
    <property type="component" value="Unassembled WGS sequence"/>
</dbReference>
<dbReference type="NCBIfam" id="TIGR01764">
    <property type="entry name" value="excise"/>
    <property type="match status" value="1"/>
</dbReference>